<proteinExistence type="predicted"/>
<evidence type="ECO:0000313" key="2">
    <source>
        <dbReference type="Proteomes" id="UP001302812"/>
    </source>
</evidence>
<sequence length="83" mass="8986">MSGVGLEVLLEDLIPEIAYSGEKGESNSSLYLPFAVSLSFTWRKASSPNEACSVLSMDSPSKLPVFICHLYFLLTTVSSHSSL</sequence>
<dbReference type="EMBL" id="MU853338">
    <property type="protein sequence ID" value="KAK4113760.1"/>
    <property type="molecule type" value="Genomic_DNA"/>
</dbReference>
<organism evidence="1 2">
    <name type="scientific">Canariomyces notabilis</name>
    <dbReference type="NCBI Taxonomy" id="2074819"/>
    <lineage>
        <taxon>Eukaryota</taxon>
        <taxon>Fungi</taxon>
        <taxon>Dikarya</taxon>
        <taxon>Ascomycota</taxon>
        <taxon>Pezizomycotina</taxon>
        <taxon>Sordariomycetes</taxon>
        <taxon>Sordariomycetidae</taxon>
        <taxon>Sordariales</taxon>
        <taxon>Chaetomiaceae</taxon>
        <taxon>Canariomyces</taxon>
    </lineage>
</organism>
<dbReference type="GeneID" id="89939008"/>
<name>A0AAN6TG46_9PEZI</name>
<gene>
    <name evidence="1" type="ORF">N656DRAFT_777758</name>
</gene>
<comment type="caution">
    <text evidence="1">The sequence shown here is derived from an EMBL/GenBank/DDBJ whole genome shotgun (WGS) entry which is preliminary data.</text>
</comment>
<dbReference type="Proteomes" id="UP001302812">
    <property type="component" value="Unassembled WGS sequence"/>
</dbReference>
<accession>A0AAN6TG46</accession>
<keyword evidence="2" id="KW-1185">Reference proteome</keyword>
<reference evidence="1" key="1">
    <citation type="journal article" date="2023" name="Mol. Phylogenet. Evol.">
        <title>Genome-scale phylogeny and comparative genomics of the fungal order Sordariales.</title>
        <authorList>
            <person name="Hensen N."/>
            <person name="Bonometti L."/>
            <person name="Westerberg I."/>
            <person name="Brannstrom I.O."/>
            <person name="Guillou S."/>
            <person name="Cros-Aarteil S."/>
            <person name="Calhoun S."/>
            <person name="Haridas S."/>
            <person name="Kuo A."/>
            <person name="Mondo S."/>
            <person name="Pangilinan J."/>
            <person name="Riley R."/>
            <person name="LaButti K."/>
            <person name="Andreopoulos B."/>
            <person name="Lipzen A."/>
            <person name="Chen C."/>
            <person name="Yan M."/>
            <person name="Daum C."/>
            <person name="Ng V."/>
            <person name="Clum A."/>
            <person name="Steindorff A."/>
            <person name="Ohm R.A."/>
            <person name="Martin F."/>
            <person name="Silar P."/>
            <person name="Natvig D.O."/>
            <person name="Lalanne C."/>
            <person name="Gautier V."/>
            <person name="Ament-Velasquez S.L."/>
            <person name="Kruys A."/>
            <person name="Hutchinson M.I."/>
            <person name="Powell A.J."/>
            <person name="Barry K."/>
            <person name="Miller A.N."/>
            <person name="Grigoriev I.V."/>
            <person name="Debuchy R."/>
            <person name="Gladieux P."/>
            <person name="Hiltunen Thoren M."/>
            <person name="Johannesson H."/>
        </authorList>
    </citation>
    <scope>NUCLEOTIDE SEQUENCE</scope>
    <source>
        <strain evidence="1">CBS 508.74</strain>
    </source>
</reference>
<evidence type="ECO:0000313" key="1">
    <source>
        <dbReference type="EMBL" id="KAK4113760.1"/>
    </source>
</evidence>
<dbReference type="RefSeq" id="XP_064671330.1">
    <property type="nucleotide sequence ID" value="XM_064814883.1"/>
</dbReference>
<reference evidence="1" key="2">
    <citation type="submission" date="2023-05" db="EMBL/GenBank/DDBJ databases">
        <authorList>
            <consortium name="Lawrence Berkeley National Laboratory"/>
            <person name="Steindorff A."/>
            <person name="Hensen N."/>
            <person name="Bonometti L."/>
            <person name="Westerberg I."/>
            <person name="Brannstrom I.O."/>
            <person name="Guillou S."/>
            <person name="Cros-Aarteil S."/>
            <person name="Calhoun S."/>
            <person name="Haridas S."/>
            <person name="Kuo A."/>
            <person name="Mondo S."/>
            <person name="Pangilinan J."/>
            <person name="Riley R."/>
            <person name="Labutti K."/>
            <person name="Andreopoulos B."/>
            <person name="Lipzen A."/>
            <person name="Chen C."/>
            <person name="Yanf M."/>
            <person name="Daum C."/>
            <person name="Ng V."/>
            <person name="Clum A."/>
            <person name="Ohm R."/>
            <person name="Martin F."/>
            <person name="Silar P."/>
            <person name="Natvig D."/>
            <person name="Lalanne C."/>
            <person name="Gautier V."/>
            <person name="Ament-Velasquez S.L."/>
            <person name="Kruys A."/>
            <person name="Hutchinson M.I."/>
            <person name="Powell A.J."/>
            <person name="Barry K."/>
            <person name="Miller A.N."/>
            <person name="Grigoriev I.V."/>
            <person name="Debuchy R."/>
            <person name="Gladieux P."/>
            <person name="Thoren M.H."/>
            <person name="Johannesson H."/>
        </authorList>
    </citation>
    <scope>NUCLEOTIDE SEQUENCE</scope>
    <source>
        <strain evidence="1">CBS 508.74</strain>
    </source>
</reference>
<protein>
    <submittedName>
        <fullName evidence="1">Uncharacterized protein</fullName>
    </submittedName>
</protein>
<dbReference type="AlphaFoldDB" id="A0AAN6TG46"/>